<comment type="function">
    <text evidence="6">Has immunoglobulin-binding and hemagglutination properties, and can bind to mannose. Essential for virulence. May be involved in LPS biosynthesis or polysaccharide transport.</text>
</comment>
<comment type="caution">
    <text evidence="8">The sequence shown here is derived from an EMBL/GenBank/DDBJ whole genome shotgun (WGS) entry which is preliminary data.</text>
</comment>
<evidence type="ECO:0000256" key="4">
    <source>
        <dbReference type="ARBA" id="ARBA00022475"/>
    </source>
</evidence>
<keyword evidence="4" id="KW-1003">Cell membrane</keyword>
<name>A0A7W9FPP7_9HYPH</name>
<protein>
    <recommendedName>
        <fullName evidence="3">Lectin-like protein BA14k</fullName>
    </recommendedName>
</protein>
<sequence length="144" mass="16055">MMSKLKAAVVGISTAAMLVTTPLMAAPVLVQPAAPAASAATDTQLVEVRHEGRRWWRHRDRHRHGRWDGPRHHRHYYYGHRHRDRSNIGAGIAGLAVGAMIAGALSQPRAGYSDRDAYCASRYRSYNPRTGTYTTYDGRQVACR</sequence>
<feature type="signal peptide" evidence="7">
    <location>
        <begin position="1"/>
        <end position="25"/>
    </location>
</feature>
<comment type="subcellular location">
    <subcellularLocation>
        <location evidence="1">Membrane</location>
        <topology evidence="1">Single-pass membrane protein</topology>
    </subcellularLocation>
</comment>
<dbReference type="RefSeq" id="WP_246429855.1">
    <property type="nucleotide sequence ID" value="NZ_JACHOO010000008.1"/>
</dbReference>
<evidence type="ECO:0000256" key="3">
    <source>
        <dbReference type="ARBA" id="ARBA00020552"/>
    </source>
</evidence>
<evidence type="ECO:0000256" key="7">
    <source>
        <dbReference type="SAM" id="SignalP"/>
    </source>
</evidence>
<dbReference type="Pfam" id="PF07886">
    <property type="entry name" value="BA14K"/>
    <property type="match status" value="1"/>
</dbReference>
<dbReference type="EMBL" id="JACHOO010000008">
    <property type="protein sequence ID" value="MBB5754544.1"/>
    <property type="molecule type" value="Genomic_DNA"/>
</dbReference>
<comment type="similarity">
    <text evidence="2">Belongs to the BA14k family.</text>
</comment>
<keyword evidence="7" id="KW-0732">Signal</keyword>
<feature type="chain" id="PRO_5031070913" description="Lectin-like protein BA14k" evidence="7">
    <location>
        <begin position="26"/>
        <end position="144"/>
    </location>
</feature>
<dbReference type="Proteomes" id="UP000523821">
    <property type="component" value="Unassembled WGS sequence"/>
</dbReference>
<proteinExistence type="inferred from homology"/>
<dbReference type="GO" id="GO:0030246">
    <property type="term" value="F:carbohydrate binding"/>
    <property type="evidence" value="ECO:0007669"/>
    <property type="project" value="UniProtKB-KW"/>
</dbReference>
<keyword evidence="5" id="KW-0430">Lectin</keyword>
<accession>A0A7W9FPP7</accession>
<evidence type="ECO:0000256" key="5">
    <source>
        <dbReference type="ARBA" id="ARBA00022734"/>
    </source>
</evidence>
<dbReference type="AlphaFoldDB" id="A0A7W9FPP7"/>
<keyword evidence="4" id="KW-0472">Membrane</keyword>
<evidence type="ECO:0000256" key="6">
    <source>
        <dbReference type="ARBA" id="ARBA00025321"/>
    </source>
</evidence>
<reference evidence="8 9" key="1">
    <citation type="submission" date="2020-08" db="EMBL/GenBank/DDBJ databases">
        <title>Genomic Encyclopedia of Type Strains, Phase IV (KMG-IV): sequencing the most valuable type-strain genomes for metagenomic binning, comparative biology and taxonomic classification.</title>
        <authorList>
            <person name="Goeker M."/>
        </authorList>
    </citation>
    <scope>NUCLEOTIDE SEQUENCE [LARGE SCALE GENOMIC DNA]</scope>
    <source>
        <strain evidence="8 9">DSM 16268</strain>
    </source>
</reference>
<evidence type="ECO:0000313" key="8">
    <source>
        <dbReference type="EMBL" id="MBB5754544.1"/>
    </source>
</evidence>
<evidence type="ECO:0000313" key="9">
    <source>
        <dbReference type="Proteomes" id="UP000523821"/>
    </source>
</evidence>
<gene>
    <name evidence="8" type="ORF">GGQ63_003630</name>
</gene>
<dbReference type="GO" id="GO:0016020">
    <property type="term" value="C:membrane"/>
    <property type="evidence" value="ECO:0007669"/>
    <property type="project" value="UniProtKB-SubCell"/>
</dbReference>
<evidence type="ECO:0000256" key="1">
    <source>
        <dbReference type="ARBA" id="ARBA00004167"/>
    </source>
</evidence>
<keyword evidence="9" id="KW-1185">Reference proteome</keyword>
<organism evidence="8 9">
    <name type="scientific">Prosthecomicrobium pneumaticum</name>
    <dbReference type="NCBI Taxonomy" id="81895"/>
    <lineage>
        <taxon>Bacteria</taxon>
        <taxon>Pseudomonadati</taxon>
        <taxon>Pseudomonadota</taxon>
        <taxon>Alphaproteobacteria</taxon>
        <taxon>Hyphomicrobiales</taxon>
        <taxon>Kaistiaceae</taxon>
        <taxon>Prosthecomicrobium</taxon>
    </lineage>
</organism>
<evidence type="ECO:0000256" key="2">
    <source>
        <dbReference type="ARBA" id="ARBA00010270"/>
    </source>
</evidence>
<dbReference type="InterPro" id="IPR012413">
    <property type="entry name" value="BA14K"/>
</dbReference>